<dbReference type="PANTHER" id="PTHR40943">
    <property type="entry name" value="CYTOPLASMIC PROTEIN-RELATED"/>
    <property type="match status" value="1"/>
</dbReference>
<dbReference type="OrthoDB" id="9799053at2"/>
<dbReference type="AlphaFoldDB" id="A0A1I5AGV0"/>
<dbReference type="SUPFAM" id="SSF51182">
    <property type="entry name" value="RmlC-like cupins"/>
    <property type="match status" value="1"/>
</dbReference>
<name>A0A1I5AGV0_9MICO</name>
<evidence type="ECO:0000313" key="3">
    <source>
        <dbReference type="Proteomes" id="UP000198867"/>
    </source>
</evidence>
<dbReference type="Proteomes" id="UP000198867">
    <property type="component" value="Unassembled WGS sequence"/>
</dbReference>
<dbReference type="InterPro" id="IPR014710">
    <property type="entry name" value="RmlC-like_jellyroll"/>
</dbReference>
<proteinExistence type="predicted"/>
<organism evidence="2 3">
    <name type="scientific">Mycetocola miduiensis</name>
    <dbReference type="NCBI Taxonomy" id="995034"/>
    <lineage>
        <taxon>Bacteria</taxon>
        <taxon>Bacillati</taxon>
        <taxon>Actinomycetota</taxon>
        <taxon>Actinomycetes</taxon>
        <taxon>Micrococcales</taxon>
        <taxon>Microbacteriaceae</taxon>
        <taxon>Mycetocola</taxon>
    </lineage>
</organism>
<protein>
    <recommendedName>
        <fullName evidence="1">(S)-ureidoglycine aminohydrolase cupin domain-containing protein</fullName>
    </recommendedName>
</protein>
<accession>A0A1I5AGV0</accession>
<reference evidence="3" key="1">
    <citation type="submission" date="2016-10" db="EMBL/GenBank/DDBJ databases">
        <authorList>
            <person name="Varghese N."/>
            <person name="Submissions S."/>
        </authorList>
    </citation>
    <scope>NUCLEOTIDE SEQUENCE [LARGE SCALE GENOMIC DNA]</scope>
    <source>
        <strain evidence="3">CGMCC 1.11101</strain>
    </source>
</reference>
<dbReference type="EMBL" id="FOVM01000003">
    <property type="protein sequence ID" value="SFN61439.1"/>
    <property type="molecule type" value="Genomic_DNA"/>
</dbReference>
<dbReference type="STRING" id="995034.SAMN05216219_1437"/>
<dbReference type="Pfam" id="PF05899">
    <property type="entry name" value="Cupin_3"/>
    <property type="match status" value="1"/>
</dbReference>
<feature type="domain" description="(S)-ureidoglycine aminohydrolase cupin" evidence="1">
    <location>
        <begin position="39"/>
        <end position="109"/>
    </location>
</feature>
<keyword evidence="3" id="KW-1185">Reference proteome</keyword>
<dbReference type="Gene3D" id="2.60.120.10">
    <property type="entry name" value="Jelly Rolls"/>
    <property type="match status" value="1"/>
</dbReference>
<evidence type="ECO:0000313" key="2">
    <source>
        <dbReference type="EMBL" id="SFN61439.1"/>
    </source>
</evidence>
<dbReference type="RefSeq" id="WP_090710063.1">
    <property type="nucleotide sequence ID" value="NZ_FOVM01000003.1"/>
</dbReference>
<dbReference type="InterPro" id="IPR008579">
    <property type="entry name" value="UGlyAH_Cupin_dom"/>
</dbReference>
<evidence type="ECO:0000259" key="1">
    <source>
        <dbReference type="Pfam" id="PF05899"/>
    </source>
</evidence>
<dbReference type="InterPro" id="IPR011051">
    <property type="entry name" value="RmlC_Cupin_sf"/>
</dbReference>
<gene>
    <name evidence="2" type="ORF">SAMN05216219_1437</name>
</gene>
<sequence length="115" mass="12667">MNVIHNVAEITWPEPAEIAADRVTSGSPTASTLTLHSTKAAEFGLWYSTPGAFTTNHEGYEEYFHVIEGEGELVRDDGSRIPLIAGTTVYLEAGWRGRWVIRKTIIKSYTTVVGV</sequence>
<dbReference type="PANTHER" id="PTHR40943:SF1">
    <property type="entry name" value="CYTOPLASMIC PROTEIN"/>
    <property type="match status" value="1"/>
</dbReference>